<dbReference type="KEGG" id="ocy:OSSY52_19310"/>
<name>A0A7G1G5D4_9BACT</name>
<keyword evidence="1" id="KW-0175">Coiled coil</keyword>
<keyword evidence="3" id="KW-1185">Reference proteome</keyword>
<evidence type="ECO:0000313" key="2">
    <source>
        <dbReference type="EMBL" id="BBE31790.1"/>
    </source>
</evidence>
<sequence length="42" mass="5157">MEEKELNQGRSKSRELTLEEKYENLKVELEYLKMENELLKKL</sequence>
<protein>
    <submittedName>
        <fullName evidence="2">Uncharacterized protein</fullName>
    </submittedName>
</protein>
<evidence type="ECO:0000256" key="1">
    <source>
        <dbReference type="SAM" id="Coils"/>
    </source>
</evidence>
<dbReference type="EMBL" id="AP018712">
    <property type="protein sequence ID" value="BBE31790.1"/>
    <property type="molecule type" value="Genomic_DNA"/>
</dbReference>
<gene>
    <name evidence="2" type="ORF">OSSY52_19310</name>
</gene>
<dbReference type="Proteomes" id="UP000516361">
    <property type="component" value="Chromosome"/>
</dbReference>
<reference evidence="2 3" key="1">
    <citation type="submission" date="2018-06" db="EMBL/GenBank/DDBJ databases">
        <title>Genome sequencing of Oceanotoga sp. sy52.</title>
        <authorList>
            <person name="Mori K."/>
        </authorList>
    </citation>
    <scope>NUCLEOTIDE SEQUENCE [LARGE SCALE GENOMIC DNA]</scope>
    <source>
        <strain evidence="3">sy52</strain>
    </source>
</reference>
<proteinExistence type="predicted"/>
<evidence type="ECO:0000313" key="3">
    <source>
        <dbReference type="Proteomes" id="UP000516361"/>
    </source>
</evidence>
<dbReference type="InParanoid" id="A0A7G1G5D4"/>
<dbReference type="AlphaFoldDB" id="A0A7G1G5D4"/>
<accession>A0A7G1G5D4</accession>
<feature type="coiled-coil region" evidence="1">
    <location>
        <begin position="15"/>
        <end position="42"/>
    </location>
</feature>
<organism evidence="2 3">
    <name type="scientific">Tepiditoga spiralis</name>
    <dbReference type="NCBI Taxonomy" id="2108365"/>
    <lineage>
        <taxon>Bacteria</taxon>
        <taxon>Thermotogati</taxon>
        <taxon>Thermotogota</taxon>
        <taxon>Thermotogae</taxon>
        <taxon>Petrotogales</taxon>
        <taxon>Petrotogaceae</taxon>
        <taxon>Tepiditoga</taxon>
    </lineage>
</organism>